<reference evidence="2 3" key="1">
    <citation type="submission" date="2021-03" db="EMBL/GenBank/DDBJ databases">
        <title>Fibrella sp. HMF5405 genome sequencing and assembly.</title>
        <authorList>
            <person name="Kang H."/>
            <person name="Kim H."/>
            <person name="Bae S."/>
            <person name="Joh K."/>
        </authorList>
    </citation>
    <scope>NUCLEOTIDE SEQUENCE [LARGE SCALE GENOMIC DNA]</scope>
    <source>
        <strain evidence="2 3">HMF5405</strain>
    </source>
</reference>
<keyword evidence="3" id="KW-1185">Reference proteome</keyword>
<dbReference type="PANTHER" id="PTHR12110:SF41">
    <property type="entry name" value="INOSOSE DEHYDRATASE"/>
    <property type="match status" value="1"/>
</dbReference>
<dbReference type="InterPro" id="IPR050312">
    <property type="entry name" value="IolE/XylAMocC-like"/>
</dbReference>
<dbReference type="InterPro" id="IPR036237">
    <property type="entry name" value="Xyl_isomerase-like_sf"/>
</dbReference>
<gene>
    <name evidence="2" type="ORF">J2I46_11220</name>
</gene>
<dbReference type="GO" id="GO:0016853">
    <property type="term" value="F:isomerase activity"/>
    <property type="evidence" value="ECO:0007669"/>
    <property type="project" value="UniProtKB-KW"/>
</dbReference>
<proteinExistence type="predicted"/>
<dbReference type="InterPro" id="IPR006311">
    <property type="entry name" value="TAT_signal"/>
</dbReference>
<comment type="caution">
    <text evidence="2">The sequence shown here is derived from an EMBL/GenBank/DDBJ whole genome shotgun (WGS) entry which is preliminary data.</text>
</comment>
<accession>A0ABS3JIB3</accession>
<dbReference type="EMBL" id="JAFMYW010000002">
    <property type="protein sequence ID" value="MBO0949156.1"/>
    <property type="molecule type" value="Genomic_DNA"/>
</dbReference>
<dbReference type="SUPFAM" id="SSF51658">
    <property type="entry name" value="Xylose isomerase-like"/>
    <property type="match status" value="1"/>
</dbReference>
<organism evidence="2 3">
    <name type="scientific">Fibrella forsythiae</name>
    <dbReference type="NCBI Taxonomy" id="2817061"/>
    <lineage>
        <taxon>Bacteria</taxon>
        <taxon>Pseudomonadati</taxon>
        <taxon>Bacteroidota</taxon>
        <taxon>Cytophagia</taxon>
        <taxon>Cytophagales</taxon>
        <taxon>Spirosomataceae</taxon>
        <taxon>Fibrella</taxon>
    </lineage>
</organism>
<dbReference type="Proteomes" id="UP000664628">
    <property type="component" value="Unassembled WGS sequence"/>
</dbReference>
<dbReference type="Pfam" id="PF01261">
    <property type="entry name" value="AP_endonuc_2"/>
    <property type="match status" value="1"/>
</dbReference>
<evidence type="ECO:0000313" key="3">
    <source>
        <dbReference type="Proteomes" id="UP000664628"/>
    </source>
</evidence>
<name>A0ABS3JIB3_9BACT</name>
<dbReference type="RefSeq" id="WP_207329084.1">
    <property type="nucleotide sequence ID" value="NZ_JAFMYW010000002.1"/>
</dbReference>
<dbReference type="PANTHER" id="PTHR12110">
    <property type="entry name" value="HYDROXYPYRUVATE ISOMERASE"/>
    <property type="match status" value="1"/>
</dbReference>
<keyword evidence="2" id="KW-0413">Isomerase</keyword>
<evidence type="ECO:0000259" key="1">
    <source>
        <dbReference type="Pfam" id="PF01261"/>
    </source>
</evidence>
<dbReference type="Gene3D" id="3.20.20.150">
    <property type="entry name" value="Divalent-metal-dependent TIM barrel enzymes"/>
    <property type="match status" value="1"/>
</dbReference>
<sequence>MMDRRQFLGAAAGSLALAQGVSFAGVAAPDRKPVLGAHVWVFSSDKPNYDCFPVIDQVFADVKYAGFEAIELMDVALRHTDSVARIGDLIQQTGVSLIGASHGQRMWDKSQQAENVDKAGKVIERIAQLKGRVLGISVGDARRKKTPDEFDVQAETLRKIQAIGAQYKVVPNLHNHTYEVADGLFDLQNTLQRVPDSKLGPDLDWLFQAKVDVPTFLKTYADKLVYMHLRDHLWTGIWPEALGEGIMDFGAIARQLKRIGYAGDLTVELAFPAGYKPTRPIRDSLKMSRAVIRKNFGL</sequence>
<evidence type="ECO:0000313" key="2">
    <source>
        <dbReference type="EMBL" id="MBO0949156.1"/>
    </source>
</evidence>
<dbReference type="PROSITE" id="PS51318">
    <property type="entry name" value="TAT"/>
    <property type="match status" value="1"/>
</dbReference>
<dbReference type="InterPro" id="IPR013022">
    <property type="entry name" value="Xyl_isomerase-like_TIM-brl"/>
</dbReference>
<protein>
    <submittedName>
        <fullName evidence="2">Sugar phosphate isomerase/epimerase</fullName>
    </submittedName>
</protein>
<feature type="domain" description="Xylose isomerase-like TIM barrel" evidence="1">
    <location>
        <begin position="59"/>
        <end position="289"/>
    </location>
</feature>